<evidence type="ECO:0000313" key="1">
    <source>
        <dbReference type="EMBL" id="OII74904.1"/>
    </source>
</evidence>
<proteinExistence type="predicted"/>
<dbReference type="RefSeq" id="XP_028876049.1">
    <property type="nucleotide sequence ID" value="XM_029020048.1"/>
</dbReference>
<sequence length="726" mass="84735">MNTQNKSKFIRIIGDKRSINESQIKSVAINALLSENSFLICGLNGNACENFLYGKKFTEIPPEDVETKKNDYEKCLFEELVNNLFTQTKLIKQYFEKYKSNEIYFNKIKCSFVLISDKTEDPNSGCIYDVFQGLSNPVDVISDNGVKSLNVLEVDANDPIQLLNMINVARKLQFENLVTRKELFHTLFIFDIESAIYDKNIVDFYMFDKLYKHNKIYVLDYQCNFIESNTFVPSKFTKLEDINDSAIYFFRNLISIIAKTSSYLLEILSKAIFGNNYSSVIYVQCNGLNLFIDKCNMEPTSLLNSNINPWNKYNNYSSYSSDSKLLPLIKKFHNYCLFFRNSFLSLKSEESYEKMSFQDNNVAQAFEDLKLVLFNLCGKIIKHEDLLFNIEHIGDITRLIDNNDSYIDRAPIHFSIINQCLNDWYEESERNKKLTILGFKNISQDEYLDENDTFCTDFTPGYINKLHQFSYIDDNNSNTFNYNLDFGQELTSYRKKNQSYNLNKSVIGINNEHLRVNNKSNAYKLNSFGEKHTRSYLSIPNYFKFKHSETPISKILLAVNTARRRVREYRHKQQAHKDLTGEFNHDTIKSPESNFLKDKFWNKTLSKRPIFSYNKNIEIGTNRFNAYSVQDKIEIHDEPFDSKKDAEVQVNNINFEGQSEYFCVTNDKVYKSNMNKIDTTHNDSIEISKNCAEKKQTIGLKLSNEGVGINNNLFKNSIGYKWLFLS</sequence>
<dbReference type="Proteomes" id="UP000186176">
    <property type="component" value="Unassembled WGS sequence"/>
</dbReference>
<dbReference type="GeneID" id="39979827"/>
<reference evidence="1 2" key="1">
    <citation type="submission" date="2016-10" db="EMBL/GenBank/DDBJ databases">
        <title>Reductive evolution of mitochondrial metabolism and differential evolution of invasion-related proteins in Cryptosporidium.</title>
        <authorList>
            <person name="Liu S."/>
            <person name="Roellig D.M."/>
            <person name="Guo Y."/>
            <person name="Li N."/>
            <person name="Frace M.A."/>
            <person name="Tang K."/>
            <person name="Zhang L."/>
            <person name="Feng Y."/>
            <person name="Xiao L."/>
        </authorList>
    </citation>
    <scope>NUCLEOTIDE SEQUENCE [LARGE SCALE GENOMIC DNA]</scope>
    <source>
        <strain evidence="1">39726</strain>
    </source>
</reference>
<name>A0A1J4ML12_9CRYT</name>
<evidence type="ECO:0000313" key="2">
    <source>
        <dbReference type="Proteomes" id="UP000186176"/>
    </source>
</evidence>
<dbReference type="EMBL" id="LRBP01000008">
    <property type="protein sequence ID" value="OII74904.1"/>
    <property type="molecule type" value="Genomic_DNA"/>
</dbReference>
<accession>A0A1J4ML12</accession>
<protein>
    <submittedName>
        <fullName evidence="1">Uncharacterized protein</fullName>
    </submittedName>
</protein>
<comment type="caution">
    <text evidence="1">The sequence shown here is derived from an EMBL/GenBank/DDBJ whole genome shotgun (WGS) entry which is preliminary data.</text>
</comment>
<organism evidence="1 2">
    <name type="scientific">Cryptosporidium ubiquitum</name>
    <dbReference type="NCBI Taxonomy" id="857276"/>
    <lineage>
        <taxon>Eukaryota</taxon>
        <taxon>Sar</taxon>
        <taxon>Alveolata</taxon>
        <taxon>Apicomplexa</taxon>
        <taxon>Conoidasida</taxon>
        <taxon>Coccidia</taxon>
        <taxon>Eucoccidiorida</taxon>
        <taxon>Eimeriorina</taxon>
        <taxon>Cryptosporidiidae</taxon>
        <taxon>Cryptosporidium</taxon>
    </lineage>
</organism>
<dbReference type="VEuPathDB" id="CryptoDB:cubi_03035"/>
<dbReference type="OrthoDB" id="337865at2759"/>
<keyword evidence="2" id="KW-1185">Reference proteome</keyword>
<dbReference type="AlphaFoldDB" id="A0A1J4ML12"/>
<gene>
    <name evidence="1" type="ORF">cubi_03035</name>
</gene>